<dbReference type="EMBL" id="FUZU01000001">
    <property type="protein sequence ID" value="SKC41508.1"/>
    <property type="molecule type" value="Genomic_DNA"/>
</dbReference>
<evidence type="ECO:0000313" key="2">
    <source>
        <dbReference type="Proteomes" id="UP000190961"/>
    </source>
</evidence>
<dbReference type="Proteomes" id="UP000190961">
    <property type="component" value="Unassembled WGS sequence"/>
</dbReference>
<organism evidence="1 2">
    <name type="scientific">Ohtaekwangia koreensis</name>
    <dbReference type="NCBI Taxonomy" id="688867"/>
    <lineage>
        <taxon>Bacteria</taxon>
        <taxon>Pseudomonadati</taxon>
        <taxon>Bacteroidota</taxon>
        <taxon>Cytophagia</taxon>
        <taxon>Cytophagales</taxon>
        <taxon>Fulvivirgaceae</taxon>
        <taxon>Ohtaekwangia</taxon>
    </lineage>
</organism>
<keyword evidence="2" id="KW-1185">Reference proteome</keyword>
<evidence type="ECO:0000313" key="1">
    <source>
        <dbReference type="EMBL" id="SKC41508.1"/>
    </source>
</evidence>
<sequence length="183" mass="19722">MNLMISSITAVFFLFSNFFGISVAPETATKTTISSLEDKSKFLIEAGRSVTVKENCNIGPNTVLEVRGVLLIEGDLVIRQDLELIVAGEGKLYIKGDIIAQSTAIKNIQVLDRGELSIEGTFNANENTKIMTQGGGSITTNRVVASKTVQITGTRQFVASACACDSGLNCDFCQMFPVSRRSK</sequence>
<accession>A0A1T5IR82</accession>
<name>A0A1T5IR82_9BACT</name>
<dbReference type="RefSeq" id="WP_143785558.1">
    <property type="nucleotide sequence ID" value="NZ_FUZU01000001.1"/>
</dbReference>
<dbReference type="AlphaFoldDB" id="A0A1T5IR82"/>
<gene>
    <name evidence="1" type="ORF">SAMN05660236_0293</name>
</gene>
<proteinExistence type="predicted"/>
<protein>
    <recommendedName>
        <fullName evidence="3">Polymer-forming protein</fullName>
    </recommendedName>
</protein>
<evidence type="ECO:0008006" key="3">
    <source>
        <dbReference type="Google" id="ProtNLM"/>
    </source>
</evidence>
<reference evidence="1 2" key="1">
    <citation type="submission" date="2017-02" db="EMBL/GenBank/DDBJ databases">
        <authorList>
            <person name="Peterson S.W."/>
        </authorList>
    </citation>
    <scope>NUCLEOTIDE SEQUENCE [LARGE SCALE GENOMIC DNA]</scope>
    <source>
        <strain evidence="1 2">DSM 25262</strain>
    </source>
</reference>